<dbReference type="EMBL" id="BQKA01000011">
    <property type="protein sequence ID" value="GJM49597.1"/>
    <property type="molecule type" value="Genomic_DNA"/>
</dbReference>
<dbReference type="RefSeq" id="WP_264845210.1">
    <property type="nucleotide sequence ID" value="NZ_BPMA01000006.1"/>
</dbReference>
<protein>
    <recommendedName>
        <fullName evidence="5">Lipoprotein</fullName>
    </recommendedName>
</protein>
<comment type="caution">
    <text evidence="1">The sequence shown here is derived from an EMBL/GenBank/DDBJ whole genome shotgun (WGS) entry which is preliminary data.</text>
</comment>
<name>A0AAV5AXY1_9FLAO</name>
<dbReference type="PROSITE" id="PS51257">
    <property type="entry name" value="PROKAR_LIPOPROTEIN"/>
    <property type="match status" value="1"/>
</dbReference>
<organism evidence="1 3">
    <name type="scientific">Capnocytophaga catalasegens</name>
    <dbReference type="NCBI Taxonomy" id="1004260"/>
    <lineage>
        <taxon>Bacteria</taxon>
        <taxon>Pseudomonadati</taxon>
        <taxon>Bacteroidota</taxon>
        <taxon>Flavobacteriia</taxon>
        <taxon>Flavobacteriales</taxon>
        <taxon>Flavobacteriaceae</taxon>
        <taxon>Capnocytophaga</taxon>
    </lineage>
</organism>
<proteinExistence type="predicted"/>
<dbReference type="EMBL" id="BQKB01000022">
    <property type="protein sequence ID" value="GJM52920.1"/>
    <property type="molecule type" value="Genomic_DNA"/>
</dbReference>
<accession>A0AAV5AXY1</accession>
<dbReference type="Proteomes" id="UP001208692">
    <property type="component" value="Unassembled WGS sequence"/>
</dbReference>
<gene>
    <name evidence="1" type="ORF">RCZ15_05720</name>
    <name evidence="2" type="ORF">RCZ16_12370</name>
</gene>
<evidence type="ECO:0008006" key="5">
    <source>
        <dbReference type="Google" id="ProtNLM"/>
    </source>
</evidence>
<evidence type="ECO:0000313" key="1">
    <source>
        <dbReference type="EMBL" id="GJM49597.1"/>
    </source>
</evidence>
<evidence type="ECO:0000313" key="3">
    <source>
        <dbReference type="Proteomes" id="UP001207736"/>
    </source>
</evidence>
<keyword evidence="4" id="KW-1185">Reference proteome</keyword>
<sequence length="284" mass="33152">MTKKRFFLLFLPFFVSCGYFSEKKNSEQQEAVKDTLQNVFSEGDLEESIENQDEIENQKEIEIFKNEFEVSETENVRYKIHLEKTDSITFFKIKQGIPIPEKIEKITDFADAKKYLKGIVEFGITETFGDGESVFYPEVPKIIHARNRKKIENKDPDAFFVAYFPSEDILVCEGGHATDVSFDLKDGRETEQTGNPDYFVYSPDKTLRFNGWFGGQECSTLFIQKKLAESFEMIVSLDVIFEEATKQWLCNIGTSFWANNEIFYFQRVNMGHKNQYFKLTLKEI</sequence>
<evidence type="ECO:0000313" key="4">
    <source>
        <dbReference type="Proteomes" id="UP001208692"/>
    </source>
</evidence>
<dbReference type="Proteomes" id="UP001207736">
    <property type="component" value="Unassembled WGS sequence"/>
</dbReference>
<dbReference type="AlphaFoldDB" id="A0AAV5AXY1"/>
<evidence type="ECO:0000313" key="2">
    <source>
        <dbReference type="EMBL" id="GJM52920.1"/>
    </source>
</evidence>
<reference evidence="1 4" key="1">
    <citation type="submission" date="2021-11" db="EMBL/GenBank/DDBJ databases">
        <title>Draft genome sequence of Capnocytophaga sp. strain KC07075 isolated from cat oral cavity.</title>
        <authorList>
            <person name="Suzuki M."/>
            <person name="Imaoka K."/>
            <person name="Kimura M."/>
            <person name="Morikawa S."/>
            <person name="Maeda K."/>
        </authorList>
    </citation>
    <scope>NUCLEOTIDE SEQUENCE</scope>
    <source>
        <strain evidence="1">KC07075</strain>
        <strain evidence="2 4">KC07079</strain>
    </source>
</reference>